<name>A0ACB9P101_9MYRT</name>
<gene>
    <name evidence="1" type="ORF">MLD38_027266</name>
</gene>
<dbReference type="Proteomes" id="UP001057402">
    <property type="component" value="Chromosome 7"/>
</dbReference>
<accession>A0ACB9P101</accession>
<evidence type="ECO:0000313" key="2">
    <source>
        <dbReference type="Proteomes" id="UP001057402"/>
    </source>
</evidence>
<sequence>MGRSVAIPMIQLSLLLILLSLHEMLVTVQGQQPPWKLCPKQLKVPGTCPSDTGQAAGQCAAEFLNQFGAGAMPQKCSCRPAGSDERICRCSIVCQ</sequence>
<keyword evidence="2" id="KW-1185">Reference proteome</keyword>
<organism evidence="1 2">
    <name type="scientific">Melastoma candidum</name>
    <dbReference type="NCBI Taxonomy" id="119954"/>
    <lineage>
        <taxon>Eukaryota</taxon>
        <taxon>Viridiplantae</taxon>
        <taxon>Streptophyta</taxon>
        <taxon>Embryophyta</taxon>
        <taxon>Tracheophyta</taxon>
        <taxon>Spermatophyta</taxon>
        <taxon>Magnoliopsida</taxon>
        <taxon>eudicotyledons</taxon>
        <taxon>Gunneridae</taxon>
        <taxon>Pentapetalae</taxon>
        <taxon>rosids</taxon>
        <taxon>malvids</taxon>
        <taxon>Myrtales</taxon>
        <taxon>Melastomataceae</taxon>
        <taxon>Melastomatoideae</taxon>
        <taxon>Melastomateae</taxon>
        <taxon>Melastoma</taxon>
    </lineage>
</organism>
<dbReference type="EMBL" id="CM042886">
    <property type="protein sequence ID" value="KAI4342673.1"/>
    <property type="molecule type" value="Genomic_DNA"/>
</dbReference>
<protein>
    <submittedName>
        <fullName evidence="1">Uncharacterized protein</fullName>
    </submittedName>
</protein>
<reference evidence="2" key="1">
    <citation type="journal article" date="2023" name="Front. Plant Sci.">
        <title>Chromosomal-level genome assembly of Melastoma candidum provides insights into trichome evolution.</title>
        <authorList>
            <person name="Zhong Y."/>
            <person name="Wu W."/>
            <person name="Sun C."/>
            <person name="Zou P."/>
            <person name="Liu Y."/>
            <person name="Dai S."/>
            <person name="Zhou R."/>
        </authorList>
    </citation>
    <scope>NUCLEOTIDE SEQUENCE [LARGE SCALE GENOMIC DNA]</scope>
</reference>
<comment type="caution">
    <text evidence="1">The sequence shown here is derived from an EMBL/GenBank/DDBJ whole genome shotgun (WGS) entry which is preliminary data.</text>
</comment>
<evidence type="ECO:0000313" key="1">
    <source>
        <dbReference type="EMBL" id="KAI4342673.1"/>
    </source>
</evidence>
<proteinExistence type="predicted"/>